<keyword evidence="4" id="KW-1185">Reference proteome</keyword>
<dbReference type="OrthoDB" id="2194437at2"/>
<proteinExistence type="predicted"/>
<comment type="caution">
    <text evidence="3">The sequence shown here is derived from an EMBL/GenBank/DDBJ whole genome shotgun (WGS) entry which is preliminary data.</text>
</comment>
<name>A0A242CI09_9ENTE</name>
<dbReference type="RefSeq" id="WP_086329071.1">
    <property type="nucleotide sequence ID" value="NZ_NGLE02000001.1"/>
</dbReference>
<sequence>MTEANYQETLRTIQTEQDLVKSELRSIEEQQEAIFYLNQEEQRLYSEIIATSPPEERTFFQDRELDSLEQGRKAQHILAEQEAALMKTKKQLLEAEEETYQKHRNALREKEKEKE</sequence>
<evidence type="ECO:0000313" key="4">
    <source>
        <dbReference type="Proteomes" id="UP000195139"/>
    </source>
</evidence>
<feature type="region of interest" description="Disordered" evidence="1">
    <location>
        <begin position="96"/>
        <end position="115"/>
    </location>
</feature>
<gene>
    <name evidence="3" type="ORF">A5880_000091</name>
    <name evidence="2" type="ORF">A5880_002186</name>
</gene>
<dbReference type="AlphaFoldDB" id="A0A242CI09"/>
<protein>
    <submittedName>
        <fullName evidence="3">Uncharacterized protein</fullName>
    </submittedName>
</protein>
<evidence type="ECO:0000313" key="3">
    <source>
        <dbReference type="EMBL" id="OTO09412.1"/>
    </source>
</evidence>
<feature type="compositionally biased region" description="Basic and acidic residues" evidence="1">
    <location>
        <begin position="106"/>
        <end position="115"/>
    </location>
</feature>
<dbReference type="EMBL" id="NGLE01000001">
    <property type="protein sequence ID" value="OTO09412.1"/>
    <property type="molecule type" value="Genomic_DNA"/>
</dbReference>
<reference evidence="2 4" key="2">
    <citation type="submission" date="2018-07" db="EMBL/GenBank/DDBJ databases">
        <title>The Genome Sequence of Enterococcus sp. DIV0659b.</title>
        <authorList>
            <consortium name="The Broad Institute Genomics Platform"/>
            <consortium name="The Broad Institute Genomic Center for Infectious Diseases"/>
            <person name="Earl A."/>
            <person name="Manson A."/>
            <person name="Schwartman J."/>
            <person name="Gilmore M."/>
            <person name="Abouelleil A."/>
            <person name="Cao P."/>
            <person name="Chapman S."/>
            <person name="Cusick C."/>
            <person name="Shea T."/>
            <person name="Young S."/>
            <person name="Neafsey D."/>
            <person name="Nusbaum C."/>
            <person name="Birren B."/>
        </authorList>
    </citation>
    <scope>NUCLEOTIDE SEQUENCE [LARGE SCALE GENOMIC DNA]</scope>
    <source>
        <strain evidence="2 4">4G2_DIV0659</strain>
    </source>
</reference>
<evidence type="ECO:0000313" key="2">
    <source>
        <dbReference type="EMBL" id="MEI5994600.1"/>
    </source>
</evidence>
<accession>A0A242CI09</accession>
<evidence type="ECO:0000256" key="1">
    <source>
        <dbReference type="SAM" id="MobiDB-lite"/>
    </source>
</evidence>
<dbReference type="Proteomes" id="UP000195139">
    <property type="component" value="Unassembled WGS sequence"/>
</dbReference>
<organism evidence="3">
    <name type="scientific">Candidatus Enterococcus mansonii</name>
    <dbReference type="NCBI Taxonomy" id="1834181"/>
    <lineage>
        <taxon>Bacteria</taxon>
        <taxon>Bacillati</taxon>
        <taxon>Bacillota</taxon>
        <taxon>Bacilli</taxon>
        <taxon>Lactobacillales</taxon>
        <taxon>Enterococcaceae</taxon>
        <taxon>Enterococcus</taxon>
    </lineage>
</organism>
<dbReference type="STRING" id="1834181.A5880_000091"/>
<reference evidence="3" key="1">
    <citation type="submission" date="2017-05" db="EMBL/GenBank/DDBJ databases">
        <title>The Genome Sequence of Enterococcus sp. 4G2_DIV0659.</title>
        <authorList>
            <consortium name="The Broad Institute Genomics Platform"/>
            <consortium name="The Broad Institute Genomic Center for Infectious Diseases"/>
            <person name="Earl A."/>
            <person name="Manson A."/>
            <person name="Schwartman J."/>
            <person name="Gilmore M."/>
            <person name="Abouelleil A."/>
            <person name="Cao P."/>
            <person name="Chapman S."/>
            <person name="Cusick C."/>
            <person name="Shea T."/>
            <person name="Young S."/>
            <person name="Neafsey D."/>
            <person name="Nusbaum C."/>
            <person name="Birren B."/>
        </authorList>
    </citation>
    <scope>NUCLEOTIDE SEQUENCE [LARGE SCALE GENOMIC DNA]</scope>
    <source>
        <strain evidence="3">4G2_DIV0659</strain>
    </source>
</reference>
<dbReference type="EMBL" id="NGLE02000001">
    <property type="protein sequence ID" value="MEI5994600.1"/>
    <property type="molecule type" value="Genomic_DNA"/>
</dbReference>